<feature type="domain" description="Fibrobacter succinogenes major paralogous" evidence="2">
    <location>
        <begin position="147"/>
        <end position="341"/>
    </location>
</feature>
<name>A0A7X9P2M8_9BACT</name>
<organism evidence="3 4">
    <name type="scientific">Flammeovirga aprica JL-4</name>
    <dbReference type="NCBI Taxonomy" id="694437"/>
    <lineage>
        <taxon>Bacteria</taxon>
        <taxon>Pseudomonadati</taxon>
        <taxon>Bacteroidota</taxon>
        <taxon>Cytophagia</taxon>
        <taxon>Cytophagales</taxon>
        <taxon>Flammeovirgaceae</taxon>
        <taxon>Flammeovirga</taxon>
    </lineage>
</organism>
<comment type="caution">
    <text evidence="3">The sequence shown here is derived from an EMBL/GenBank/DDBJ whole genome shotgun (WGS) entry which is preliminary data.</text>
</comment>
<evidence type="ECO:0000259" key="2">
    <source>
        <dbReference type="Pfam" id="PF09603"/>
    </source>
</evidence>
<evidence type="ECO:0000313" key="4">
    <source>
        <dbReference type="Proteomes" id="UP000576082"/>
    </source>
</evidence>
<gene>
    <name evidence="3" type="ORF">HHU12_06095</name>
</gene>
<keyword evidence="1" id="KW-0732">Signal</keyword>
<evidence type="ECO:0000313" key="3">
    <source>
        <dbReference type="EMBL" id="NME67529.1"/>
    </source>
</evidence>
<proteinExistence type="predicted"/>
<accession>A0A7X9P2M8</accession>
<dbReference type="Pfam" id="PF09603">
    <property type="entry name" value="Fib_succ_major"/>
    <property type="match status" value="1"/>
</dbReference>
<sequence>MLKLKQNRLWAMLSLMLAFTACSTDDLLEEGEGNGNGGVQAEVTLSIKQNPDNYDERYDFGADIDLTGLVISMTIGDQEPVDIEEADFVAEGISYDKMVADFAPLMNIVFTRAATETEKEASVTLSEVAVKPEGVVTDRDGNDYQTVTLGEQVWMAENLRNLLKGTENELEIRTGQGIWVSSEASVMQSNPDDLQATPSLLYNYQAAMLDGLCPEGFRIPSPEDFQELTDFIAAEVDEHVGRALASNSDWSASTVSNSPGEDLSKNNASGFNALPVGLSSEGGMIPASISSQAYFMTNSINSFNRVDCFEVRATETMPLFSDPMGLGQDQDSNGLSIRCVREK</sequence>
<feature type="signal peptide" evidence="1">
    <location>
        <begin position="1"/>
        <end position="23"/>
    </location>
</feature>
<evidence type="ECO:0000256" key="1">
    <source>
        <dbReference type="SAM" id="SignalP"/>
    </source>
</evidence>
<dbReference type="RefSeq" id="WP_169655864.1">
    <property type="nucleotide sequence ID" value="NZ_JABANE010000011.1"/>
</dbReference>
<dbReference type="PROSITE" id="PS51257">
    <property type="entry name" value="PROKAR_LIPOPROTEIN"/>
    <property type="match status" value="1"/>
</dbReference>
<feature type="chain" id="PRO_5031051462" description="Fibrobacter succinogenes major paralogous domain-containing protein" evidence="1">
    <location>
        <begin position="24"/>
        <end position="343"/>
    </location>
</feature>
<dbReference type="EMBL" id="JABANE010000011">
    <property type="protein sequence ID" value="NME67529.1"/>
    <property type="molecule type" value="Genomic_DNA"/>
</dbReference>
<reference evidence="3 4" key="1">
    <citation type="submission" date="2020-04" db="EMBL/GenBank/DDBJ databases">
        <title>Flammeovirga sp. SR4, a novel species isolated from seawater.</title>
        <authorList>
            <person name="Wang X."/>
        </authorList>
    </citation>
    <scope>NUCLEOTIDE SEQUENCE [LARGE SCALE GENOMIC DNA]</scope>
    <source>
        <strain evidence="3 4">ATCC 23126</strain>
    </source>
</reference>
<dbReference type="Proteomes" id="UP000576082">
    <property type="component" value="Unassembled WGS sequence"/>
</dbReference>
<dbReference type="NCBIfam" id="TIGR02145">
    <property type="entry name" value="Fib_succ_major"/>
    <property type="match status" value="1"/>
</dbReference>
<protein>
    <recommendedName>
        <fullName evidence="2">Fibrobacter succinogenes major paralogous domain-containing protein</fullName>
    </recommendedName>
</protein>
<keyword evidence="4" id="KW-1185">Reference proteome</keyword>
<dbReference type="InterPro" id="IPR011871">
    <property type="entry name" value="Fib_succ_major"/>
</dbReference>
<dbReference type="AlphaFoldDB" id="A0A7X9P2M8"/>